<evidence type="ECO:0000313" key="3">
    <source>
        <dbReference type="Proteomes" id="UP000306420"/>
    </source>
</evidence>
<dbReference type="RefSeq" id="WP_138404797.1">
    <property type="nucleotide sequence ID" value="NZ_VBSP01000025.1"/>
</dbReference>
<dbReference type="PROSITE" id="PS50965">
    <property type="entry name" value="NERD"/>
    <property type="match status" value="1"/>
</dbReference>
<gene>
    <name evidence="2" type="ORF">FEZ33_07550</name>
</gene>
<dbReference type="EMBL" id="VBSP01000025">
    <property type="protein sequence ID" value="TLQ40696.1"/>
    <property type="molecule type" value="Genomic_DNA"/>
</dbReference>
<dbReference type="Pfam" id="PF08378">
    <property type="entry name" value="NERD"/>
    <property type="match status" value="1"/>
</dbReference>
<accession>A0A5R9DVB6</accession>
<evidence type="ECO:0000259" key="1">
    <source>
        <dbReference type="PROSITE" id="PS50965"/>
    </source>
</evidence>
<protein>
    <submittedName>
        <fullName evidence="2">NERD domain-containing protein</fullName>
    </submittedName>
</protein>
<reference evidence="2 3" key="1">
    <citation type="submission" date="2019-05" db="EMBL/GenBank/DDBJ databases">
        <title>The metagenome of a microbial culture collection derived from dairy environment covers the genomic content of the human microbiome.</title>
        <authorList>
            <person name="Roder T."/>
            <person name="Wuthrich D."/>
            <person name="Sattari Z."/>
            <person name="Von Ah U."/>
            <person name="Bar C."/>
            <person name="Ronchi F."/>
            <person name="Macpherson A.J."/>
            <person name="Ganal-Vonarburg S.C."/>
            <person name="Bruggmann R."/>
            <person name="Vergeres G."/>
        </authorList>
    </citation>
    <scope>NUCLEOTIDE SEQUENCE [LARGE SCALE GENOMIC DNA]</scope>
    <source>
        <strain evidence="2 3">FAM 24227</strain>
    </source>
</reference>
<dbReference type="AlphaFoldDB" id="A0A5R9DVB6"/>
<feature type="domain" description="NERD" evidence="1">
    <location>
        <begin position="6"/>
        <end position="64"/>
    </location>
</feature>
<dbReference type="Proteomes" id="UP000306420">
    <property type="component" value="Unassembled WGS sequence"/>
</dbReference>
<proteinExistence type="predicted"/>
<evidence type="ECO:0000313" key="2">
    <source>
        <dbReference type="EMBL" id="TLQ40696.1"/>
    </source>
</evidence>
<sequence length="64" mass="7395">MENYRTGFIGEGECLLMLLPEIPQNWEVLADLNFPLVAGRMQIDIMLISSRKGFHFEVKNLLQN</sequence>
<organism evidence="2 3">
    <name type="scientific">Ruoffia tabacinasalis</name>
    <dbReference type="NCBI Taxonomy" id="87458"/>
    <lineage>
        <taxon>Bacteria</taxon>
        <taxon>Bacillati</taxon>
        <taxon>Bacillota</taxon>
        <taxon>Bacilli</taxon>
        <taxon>Lactobacillales</taxon>
        <taxon>Aerococcaceae</taxon>
        <taxon>Ruoffia</taxon>
    </lineage>
</organism>
<name>A0A5R9DVB6_9LACT</name>
<comment type="caution">
    <text evidence="2">The sequence shown here is derived from an EMBL/GenBank/DDBJ whole genome shotgun (WGS) entry which is preliminary data.</text>
</comment>
<dbReference type="InterPro" id="IPR011528">
    <property type="entry name" value="NERD"/>
</dbReference>